<evidence type="ECO:0000313" key="1">
    <source>
        <dbReference type="Proteomes" id="UP000887576"/>
    </source>
</evidence>
<name>A0AC34Q5A1_9BILA</name>
<evidence type="ECO:0000313" key="2">
    <source>
        <dbReference type="WBParaSite" id="JU765_v2.g12991.t1"/>
    </source>
</evidence>
<organism evidence="1 2">
    <name type="scientific">Panagrolaimus sp. JU765</name>
    <dbReference type="NCBI Taxonomy" id="591449"/>
    <lineage>
        <taxon>Eukaryota</taxon>
        <taxon>Metazoa</taxon>
        <taxon>Ecdysozoa</taxon>
        <taxon>Nematoda</taxon>
        <taxon>Chromadorea</taxon>
        <taxon>Rhabditida</taxon>
        <taxon>Tylenchina</taxon>
        <taxon>Panagrolaimomorpha</taxon>
        <taxon>Panagrolaimoidea</taxon>
        <taxon>Panagrolaimidae</taxon>
        <taxon>Panagrolaimus</taxon>
    </lineage>
</organism>
<dbReference type="Proteomes" id="UP000887576">
    <property type="component" value="Unplaced"/>
</dbReference>
<accession>A0AC34Q5A1</accession>
<sequence>MILATSQVANTVANLKSRYYKYLEALCTANGVDIGTLKTNGSEYEELEMFFGGLPVLIGLKYFERLKILRLFGQDIVNLKPLVEVSETLEELWICEGPLKDLTGIDACRKLTKVFLYDCHIEDGSLLGKLPGIDSLWIQNNNLKDFSFLDNLQQLTILQIGGKQFNDHTALTVQTWPHKLQELDCNANSVISLQVLLFSTNFITNNIY</sequence>
<reference evidence="2" key="1">
    <citation type="submission" date="2022-11" db="UniProtKB">
        <authorList>
            <consortium name="WormBaseParasite"/>
        </authorList>
    </citation>
    <scope>IDENTIFICATION</scope>
</reference>
<proteinExistence type="predicted"/>
<protein>
    <submittedName>
        <fullName evidence="2">Uncharacterized protein</fullName>
    </submittedName>
</protein>
<dbReference type="WBParaSite" id="JU765_v2.g12991.t1">
    <property type="protein sequence ID" value="JU765_v2.g12991.t1"/>
    <property type="gene ID" value="JU765_v2.g12991"/>
</dbReference>